<evidence type="ECO:0000259" key="11">
    <source>
        <dbReference type="SMART" id="SM00563"/>
    </source>
</evidence>
<dbReference type="RefSeq" id="WP_147302989.1">
    <property type="nucleotide sequence ID" value="NZ_QREG01000017.1"/>
</dbReference>
<comment type="pathway">
    <text evidence="3">Lipid metabolism.</text>
</comment>
<evidence type="ECO:0000256" key="3">
    <source>
        <dbReference type="ARBA" id="ARBA00005189"/>
    </source>
</evidence>
<evidence type="ECO:0000313" key="13">
    <source>
        <dbReference type="Proteomes" id="UP000256779"/>
    </source>
</evidence>
<evidence type="ECO:0000313" key="12">
    <source>
        <dbReference type="EMBL" id="RED95575.1"/>
    </source>
</evidence>
<reference evidence="12 13" key="1">
    <citation type="submission" date="2018-07" db="EMBL/GenBank/DDBJ databases">
        <title>Genomic Encyclopedia of Type Strains, Phase IV (KMG-IV): sequencing the most valuable type-strain genomes for metagenomic binning, comparative biology and taxonomic classification.</title>
        <authorList>
            <person name="Goeker M."/>
        </authorList>
    </citation>
    <scope>NUCLEOTIDE SEQUENCE [LARGE SCALE GENOMIC DNA]</scope>
    <source>
        <strain evidence="12 13">DSM 4134</strain>
    </source>
</reference>
<dbReference type="GO" id="GO:0006654">
    <property type="term" value="P:phosphatidic acid biosynthetic process"/>
    <property type="evidence" value="ECO:0007669"/>
    <property type="project" value="TreeGrafter"/>
</dbReference>
<comment type="similarity">
    <text evidence="4 9">Belongs to the 1-acyl-sn-glycerol-3-phosphate acyltransferase family.</text>
</comment>
<keyword evidence="10" id="KW-0812">Transmembrane</keyword>
<keyword evidence="7 9" id="KW-0808">Transferase</keyword>
<evidence type="ECO:0000256" key="6">
    <source>
        <dbReference type="ARBA" id="ARBA00016139"/>
    </source>
</evidence>
<comment type="caution">
    <text evidence="12">The sequence shown here is derived from an EMBL/GenBank/DDBJ whole genome shotgun (WGS) entry which is preliminary data.</text>
</comment>
<name>A0A3D9L121_MARFU</name>
<protein>
    <recommendedName>
        <fullName evidence="6 9">1-acyl-sn-glycerol-3-phosphate acyltransferase</fullName>
        <ecNumber evidence="5 9">2.3.1.51</ecNumber>
    </recommendedName>
</protein>
<evidence type="ECO:0000256" key="8">
    <source>
        <dbReference type="ARBA" id="ARBA00023315"/>
    </source>
</evidence>
<dbReference type="InterPro" id="IPR002123">
    <property type="entry name" value="Plipid/glycerol_acylTrfase"/>
</dbReference>
<keyword evidence="9" id="KW-1208">Phospholipid metabolism</keyword>
<keyword evidence="13" id="KW-1185">Reference proteome</keyword>
<dbReference type="Pfam" id="PF01553">
    <property type="entry name" value="Acyltransferase"/>
    <property type="match status" value="1"/>
</dbReference>
<dbReference type="SUPFAM" id="SSF69593">
    <property type="entry name" value="Glycerol-3-phosphate (1)-acyltransferase"/>
    <property type="match status" value="1"/>
</dbReference>
<evidence type="ECO:0000256" key="7">
    <source>
        <dbReference type="ARBA" id="ARBA00022679"/>
    </source>
</evidence>
<dbReference type="GO" id="GO:0016020">
    <property type="term" value="C:membrane"/>
    <property type="evidence" value="ECO:0007669"/>
    <property type="project" value="InterPro"/>
</dbReference>
<evidence type="ECO:0000256" key="5">
    <source>
        <dbReference type="ARBA" id="ARBA00013211"/>
    </source>
</evidence>
<sequence>MIAVVRALGVVIWSILMISSSLVVLLFTWNTRWPVAMARCMWAPGVLWVCGIRLEVSSAAQLTDDSYVFVANHQSYVDIPLLFRAIPHNLHFVAKKELKKVPFLGWYMMATGMIFIDRSNRNKAIESLRRAARLISKGKSVLMFPEGTRSKNGQVSPFKKGPFMLAKDAGVKVVPVGIDMPDHTYHVGRFGVTHVKVAIGAPVTYEQDEHVSKLIDAVHAQVEQLSARGVRVSG</sequence>
<dbReference type="EMBL" id="QREG01000017">
    <property type="protein sequence ID" value="RED95575.1"/>
    <property type="molecule type" value="Genomic_DNA"/>
</dbReference>
<keyword evidence="8 9" id="KW-0012">Acyltransferase</keyword>
<dbReference type="PANTHER" id="PTHR10434">
    <property type="entry name" value="1-ACYL-SN-GLYCEROL-3-PHOSPHATE ACYLTRANSFERASE"/>
    <property type="match status" value="1"/>
</dbReference>
<keyword evidence="9" id="KW-0444">Lipid biosynthesis</keyword>
<comment type="domain">
    <text evidence="9">The HXXXXD motif is essential for acyltransferase activity and may constitute the binding site for the phosphate moiety of the glycerol-3-phosphate.</text>
</comment>
<comment type="pathway">
    <text evidence="2">Phospholipid metabolism; CDP-diacylglycerol biosynthesis; CDP-diacylglycerol from sn-glycerol 3-phosphate: step 2/3.</text>
</comment>
<evidence type="ECO:0000256" key="9">
    <source>
        <dbReference type="RuleBase" id="RU361267"/>
    </source>
</evidence>
<feature type="transmembrane region" description="Helical" evidence="10">
    <location>
        <begin position="7"/>
        <end position="29"/>
    </location>
</feature>
<dbReference type="InterPro" id="IPR004552">
    <property type="entry name" value="AGP_acyltrans"/>
</dbReference>
<evidence type="ECO:0000256" key="10">
    <source>
        <dbReference type="SAM" id="Phobius"/>
    </source>
</evidence>
<keyword evidence="9" id="KW-0594">Phospholipid biosynthesis</keyword>
<evidence type="ECO:0000256" key="4">
    <source>
        <dbReference type="ARBA" id="ARBA00008655"/>
    </source>
</evidence>
<feature type="domain" description="Phospholipid/glycerol acyltransferase" evidence="11">
    <location>
        <begin position="67"/>
        <end position="181"/>
    </location>
</feature>
<dbReference type="AlphaFoldDB" id="A0A3D9L121"/>
<gene>
    <name evidence="12" type="ORF">C7460_11724</name>
</gene>
<evidence type="ECO:0000256" key="2">
    <source>
        <dbReference type="ARBA" id="ARBA00004728"/>
    </source>
</evidence>
<proteinExistence type="inferred from homology"/>
<dbReference type="SMART" id="SM00563">
    <property type="entry name" value="PlsC"/>
    <property type="match status" value="1"/>
</dbReference>
<accession>A0A3D9L121</accession>
<dbReference type="GO" id="GO:0003841">
    <property type="term" value="F:1-acylglycerol-3-phosphate O-acyltransferase activity"/>
    <property type="evidence" value="ECO:0007669"/>
    <property type="project" value="UniProtKB-UniRule"/>
</dbReference>
<dbReference type="NCBIfam" id="TIGR00530">
    <property type="entry name" value="AGP_acyltrn"/>
    <property type="match status" value="1"/>
</dbReference>
<evidence type="ECO:0000256" key="1">
    <source>
        <dbReference type="ARBA" id="ARBA00001141"/>
    </source>
</evidence>
<dbReference type="CDD" id="cd07989">
    <property type="entry name" value="LPLAT_AGPAT-like"/>
    <property type="match status" value="1"/>
</dbReference>
<keyword evidence="10" id="KW-1133">Transmembrane helix</keyword>
<dbReference type="PANTHER" id="PTHR10434:SF66">
    <property type="entry name" value="PHOSPHOLIPID_GLYCEROL ACYLTRANSFERASE DOMAIN-CONTAINING PROTEIN"/>
    <property type="match status" value="1"/>
</dbReference>
<comment type="catalytic activity">
    <reaction evidence="1 9">
        <text>a 1-acyl-sn-glycero-3-phosphate + an acyl-CoA = a 1,2-diacyl-sn-glycero-3-phosphate + CoA</text>
        <dbReference type="Rhea" id="RHEA:19709"/>
        <dbReference type="ChEBI" id="CHEBI:57287"/>
        <dbReference type="ChEBI" id="CHEBI:57970"/>
        <dbReference type="ChEBI" id="CHEBI:58342"/>
        <dbReference type="ChEBI" id="CHEBI:58608"/>
        <dbReference type="EC" id="2.3.1.51"/>
    </reaction>
</comment>
<dbReference type="OrthoDB" id="9803035at2"/>
<dbReference type="Proteomes" id="UP000256779">
    <property type="component" value="Unassembled WGS sequence"/>
</dbReference>
<dbReference type="EC" id="2.3.1.51" evidence="5 9"/>
<organism evidence="12 13">
    <name type="scientific">Marinoscillum furvescens DSM 4134</name>
    <dbReference type="NCBI Taxonomy" id="1122208"/>
    <lineage>
        <taxon>Bacteria</taxon>
        <taxon>Pseudomonadati</taxon>
        <taxon>Bacteroidota</taxon>
        <taxon>Cytophagia</taxon>
        <taxon>Cytophagales</taxon>
        <taxon>Reichenbachiellaceae</taxon>
        <taxon>Marinoscillum</taxon>
    </lineage>
</organism>
<keyword evidence="9" id="KW-0443">Lipid metabolism</keyword>
<keyword evidence="10" id="KW-0472">Membrane</keyword>